<reference evidence="2 3" key="1">
    <citation type="submission" date="2015-03" db="EMBL/GenBank/DDBJ databases">
        <title>Draft genome sequence of Elstera litoralis.</title>
        <authorList>
            <person name="Rahalkar M.C."/>
            <person name="Dhakephalkar P.K."/>
            <person name="Pore S.D."/>
            <person name="Arora P."/>
            <person name="Kapse N.G."/>
            <person name="Pandit P.S."/>
        </authorList>
    </citation>
    <scope>NUCLEOTIDE SEQUENCE [LARGE SCALE GENOMIC DNA]</scope>
    <source>
        <strain evidence="2 3">Dia-1</strain>
    </source>
</reference>
<dbReference type="GO" id="GO:0004826">
    <property type="term" value="F:phenylalanine-tRNA ligase activity"/>
    <property type="evidence" value="ECO:0007669"/>
    <property type="project" value="InterPro"/>
</dbReference>
<dbReference type="SMART" id="SM00873">
    <property type="entry name" value="B3_4"/>
    <property type="match status" value="1"/>
</dbReference>
<sequence length="223" mass="23933">MFMHAAEIWQAFPDLAAGAVTVEGAYAGAASLDGLHAQAAARLAAGPEGEFPEIQAWRRAFTKLGLKPTQYRCASEALLRRVRQSGTIPALHPLIDLCNAVSLATALPVAVFDLTQIGGSLTVRFARGDERFEAFSGELETPPAGEVIFADAAGNAHARRWCNRQGRRAAVGPATTRALIVVEALHADAARDIQTALTQLTERLGPQAHQPMRLTAQNPLYRF</sequence>
<dbReference type="AlphaFoldDB" id="A0A0F3IQD5"/>
<dbReference type="PANTHER" id="PTHR39209">
    <property type="match status" value="1"/>
</dbReference>
<dbReference type="Pfam" id="PF03483">
    <property type="entry name" value="B3_4"/>
    <property type="match status" value="1"/>
</dbReference>
<evidence type="ECO:0000259" key="1">
    <source>
        <dbReference type="SMART" id="SM00873"/>
    </source>
</evidence>
<evidence type="ECO:0000313" key="3">
    <source>
        <dbReference type="Proteomes" id="UP000033774"/>
    </source>
</evidence>
<dbReference type="Gene3D" id="3.50.40.10">
    <property type="entry name" value="Phenylalanyl-trna Synthetase, Chain B, domain 3"/>
    <property type="match status" value="1"/>
</dbReference>
<keyword evidence="3" id="KW-1185">Reference proteome</keyword>
<feature type="domain" description="B3/B4 tRNA-binding" evidence="1">
    <location>
        <begin position="55"/>
        <end position="206"/>
    </location>
</feature>
<accession>A0A0F3IQD5</accession>
<organism evidence="2 3">
    <name type="scientific">Elstera litoralis</name>
    <dbReference type="NCBI Taxonomy" id="552518"/>
    <lineage>
        <taxon>Bacteria</taxon>
        <taxon>Pseudomonadati</taxon>
        <taxon>Pseudomonadota</taxon>
        <taxon>Alphaproteobacteria</taxon>
        <taxon>Rhodospirillales</taxon>
        <taxon>Rhodospirillaceae</taxon>
        <taxon>Elstera</taxon>
    </lineage>
</organism>
<dbReference type="EMBL" id="LAJY01000439">
    <property type="protein sequence ID" value="KJV08827.1"/>
    <property type="molecule type" value="Genomic_DNA"/>
</dbReference>
<gene>
    <name evidence="2" type="ORF">VZ95_15315</name>
</gene>
<keyword evidence="2" id="KW-0030">Aminoacyl-tRNA synthetase</keyword>
<name>A0A0F3IQD5_9PROT</name>
<protein>
    <submittedName>
        <fullName evidence="2">tRNA synthetase subunit beta</fullName>
    </submittedName>
</protein>
<dbReference type="OrthoDB" id="276580at2"/>
<dbReference type="InterPro" id="IPR020825">
    <property type="entry name" value="Phe-tRNA_synthase-like_B3/B4"/>
</dbReference>
<comment type="caution">
    <text evidence="2">The sequence shown here is derived from an EMBL/GenBank/DDBJ whole genome shotgun (WGS) entry which is preliminary data.</text>
</comment>
<dbReference type="InterPro" id="IPR005146">
    <property type="entry name" value="B3/B4_tRNA-bd"/>
</dbReference>
<dbReference type="SUPFAM" id="SSF56037">
    <property type="entry name" value="PheT/TilS domain"/>
    <property type="match status" value="1"/>
</dbReference>
<dbReference type="GO" id="GO:0003723">
    <property type="term" value="F:RNA binding"/>
    <property type="evidence" value="ECO:0007669"/>
    <property type="project" value="InterPro"/>
</dbReference>
<proteinExistence type="predicted"/>
<evidence type="ECO:0000313" key="2">
    <source>
        <dbReference type="EMBL" id="KJV08827.1"/>
    </source>
</evidence>
<dbReference type="Proteomes" id="UP000033774">
    <property type="component" value="Unassembled WGS sequence"/>
</dbReference>
<keyword evidence="2" id="KW-0436">Ligase</keyword>
<dbReference type="PATRIC" id="fig|552518.3.peg.2893"/>
<dbReference type="PANTHER" id="PTHR39209:SF2">
    <property type="entry name" value="CYTOPLASMIC PROTEIN"/>
    <property type="match status" value="1"/>
</dbReference>